<feature type="transmembrane region" description="Helical" evidence="6">
    <location>
        <begin position="1024"/>
        <end position="1041"/>
    </location>
</feature>
<sequence length="2244" mass="254301">MWEELSMGSQTLEILRQGVWASITGGWFYDPSQNFFCNTFHLYIWMFLLCFPYTCYVYFPPSKFIWYIYCCLIAIGLSSIKFGNYFLHHIYDTTECITETIEEHDYGAPKRSDEAIELQDLSKPKNEVSLSVPKGHNSALQLAGPSTDSLESSEQPEGAVGGVLNAHGTIDLKADVHRRNSTESSGSNDSFKKGKLNESVFTNWLPDSPEREQVVTRSCVRDQKRKPKKKGDSFVKNDEVVGATRINNLECQEKDTEVILQQRPSIHSMNSEPDSTSIVQVEDVERRHSNFTNCSLNYLPIDAIGVQNEMIPSGSLELGYIDKNPNQALNFEGFYFQQKNKDARRFRSAALEPCCPPPNIPANTNSLEIIGCKTNKNPLPPPSTTLTRNQHLNLCRYYGSEIVYPIAEQSDEHQTSHGPDTDVESLPRGSDSEFEETNQGSNSPLIYVQFEKIRKVPYVTSHNSKMKNEEPLESVDNSSSSVTEPAQAHSTYASDNDISEKKLSENETATIKARADFMSSASAHSIVRKKNVKKYKRRKSDSTMAPRSGNSSSLVQLNLDWLFDVDGVPTNRLTHRKEPLKNDNEWSSTTTVSLEQDVSKVLQETIPAVRSLGAIPKKLSYYQRENERRPPKAESVKCKACSRCKSDLDKEQSLKEHKVTQTGRGKDSPDSTVEEPEDQSSRNKENLEEVKQGNDESKAGQPKSEEASSSGSNNELSVLIPPATPLLSAFLNSRKEFTSTWVSENNSPRLNQRNRPRRTRTIARRTDDATKREDLVLDRIMNNVQNTTMHTAKSFNDTSEGAMHCFVDECGNWITYTFQEKGNKREVHPSVGLEKRSGRRKTGETQGSREPSKSNMVWGSDDSVNAAAITTLVGTRCDNQPNNRRTPKCDSPRPPSSYWHNTSRRRPASVQEDVALSTLRDIATAANPDNPEIIMLGNREGNNGTPTRTQLRFIKVSSQETKVRTKNYYKLKLLPWKLTLDRLGLLALLDRNLTKFETMLSVILGILVSVLGAILLYLDFYKDLTAFIFCFIMASAQYSLLKSVQPDAASPTHGFNRVIAYSRPIYFCLFTFVVVILHFNIVNDTQTGLITARDFFKNFVLFFPLIFSFGLFPQINTFLMYLLEQADIHLFGGNAMCNLIGSFYCVFRSIIAVLLLNGLAYGGLSESKTSQHVLFSIFLACLVAGCYHLSRSSSDPLHVFNLAKKHLWPTELQRDTLRDVEASLGKREENANSNPKQEQTDPLPKKLQETVNARLKNDLILCAVIGILIFSVHSSTVFTVLQSELCLVLWSIAAGTGLVLHYIIPQFRKQLPWMCLSKPILRSYEYLHYQIREPAKTMWYEAMYVYLCFFERNILYPLMALSVLTKESPLIVQKYGTLLGSFITVVCGMKFLRNSYSNQNCQYLIVTFTALMTLYDFQYLDQTFLVMYFFVSIAYFKIHEFLLKLQFVITYIAPWQITWGSAFHAFAQPFSVPHSAMLFTQAALSAILSTPLNPFLGSAIFFTSYVRPVKFWERDYNTRRVDHSNTSLSSHLDRNLGADDNNLNSIFYEHLTRSLQHSLCGDLAMGRWGNVNQGDVFVMASDYLNCLVHIIELGNGLVTFQMRGLEFRGTYCQQREVEAITEGVEDNDGCLCFETGHLPNMLSVNAAFAQRWLAWEVTASKYILEGYSISDNSVVSMLQVFEFRKVLVSYYVKSIIFYTTRSPKLEEWLNSDVINKTLRTIWKPNFVDLDPVFNYNIDEDYDLQHNGMTKTSFMSIHGDWINYCLEKRGNVAKKQRVILLCFALSLLGRRTLGAVSHNMTSSVEFFLYGLHALFKGDFRITCARDEWVFTDMDLLKTVVAPAVRMSLKLHQDHFMTPDEYEILPALYEAICKHEQELVISHEGDPAWRNAVLSGTPSLLALRHVFDEGTDEYKIIMLNKRYLSFRVIKINKECVRGLWAGQQQELVYLRNRNPERGSIQNAKQALRNIINSSCDQPIGYPIYVSPLTTSYADTNEAYSQLVGSSVSVKKIKNYFVNLFSRIRKRCVEGCSSGASNREEISMGHEGVYAMTPMAFTAAPRRSTDSFRSGGSVGRVSTLSRTSLGGNRGSLVSMGKPTGSTIMSLACLFKEREERASSITSETQSQNTRNSMEESPETPKEPCENEFVGSRVKIIDPNLVYDCINLGRRIDVSWPTEYMRCRGGRSYWKDWIPEVGMEGPVVHKWTPFHRDPNKRSHVDRTILLVQIEDKFIPIADSGVQDLGPEV</sequence>
<feature type="compositionally biased region" description="Polar residues" evidence="7">
    <location>
        <begin position="475"/>
        <end position="496"/>
    </location>
</feature>
<evidence type="ECO:0000256" key="1">
    <source>
        <dbReference type="ARBA" id="ARBA00004141"/>
    </source>
</evidence>
<protein>
    <recommendedName>
        <fullName evidence="6">Pecanex-like protein</fullName>
    </recommendedName>
</protein>
<feature type="compositionally biased region" description="Basic and acidic residues" evidence="7">
    <location>
        <begin position="649"/>
        <end position="669"/>
    </location>
</feature>
<feature type="region of interest" description="Disordered" evidence="7">
    <location>
        <begin position="410"/>
        <end position="442"/>
    </location>
</feature>
<feature type="transmembrane region" description="Helical" evidence="6">
    <location>
        <begin position="1287"/>
        <end position="1304"/>
    </location>
</feature>
<reference evidence="9 10" key="1">
    <citation type="submission" date="2024-05" db="EMBL/GenBank/DDBJ databases">
        <title>Genetic variation in Jamaican populations of the coffee berry borer (Hypothenemus hampei).</title>
        <authorList>
            <person name="Errbii M."/>
            <person name="Myrie A."/>
        </authorList>
    </citation>
    <scope>NUCLEOTIDE SEQUENCE [LARGE SCALE GENOMIC DNA]</scope>
    <source>
        <strain evidence="9">JA-Hopewell-2020-01-JO</strain>
        <tissue evidence="9">Whole body</tissue>
    </source>
</reference>
<evidence type="ECO:0000256" key="3">
    <source>
        <dbReference type="ARBA" id="ARBA00022692"/>
    </source>
</evidence>
<feature type="transmembrane region" description="Helical" evidence="6">
    <location>
        <begin position="1172"/>
        <end position="1190"/>
    </location>
</feature>
<dbReference type="InterPro" id="IPR039797">
    <property type="entry name" value="Pecanex"/>
</dbReference>
<evidence type="ECO:0000259" key="8">
    <source>
        <dbReference type="Pfam" id="PF05041"/>
    </source>
</evidence>
<keyword evidence="10" id="KW-1185">Reference proteome</keyword>
<feature type="compositionally biased region" description="Low complexity" evidence="7">
    <location>
        <begin position="707"/>
        <end position="717"/>
    </location>
</feature>
<feature type="region of interest" description="Disordered" evidence="7">
    <location>
        <begin position="528"/>
        <end position="551"/>
    </location>
</feature>
<dbReference type="Pfam" id="PF05041">
    <property type="entry name" value="Pecanex_C"/>
    <property type="match status" value="1"/>
</dbReference>
<feature type="transmembrane region" description="Helical" evidence="6">
    <location>
        <begin position="1061"/>
        <end position="1081"/>
    </location>
</feature>
<feature type="region of interest" description="Disordered" evidence="7">
    <location>
        <begin position="1225"/>
        <end position="1244"/>
    </location>
</feature>
<evidence type="ECO:0000256" key="6">
    <source>
        <dbReference type="RuleBase" id="RU367089"/>
    </source>
</evidence>
<keyword evidence="4 6" id="KW-1133">Transmembrane helix</keyword>
<dbReference type="PANTHER" id="PTHR12372:SF7">
    <property type="entry name" value="PROTEIN PECANEX"/>
    <property type="match status" value="1"/>
</dbReference>
<feature type="compositionally biased region" description="Basic and acidic residues" evidence="7">
    <location>
        <begin position="825"/>
        <end position="836"/>
    </location>
</feature>
<gene>
    <name evidence="9" type="ORF">ABEB36_005467</name>
</gene>
<feature type="region of interest" description="Disordered" evidence="7">
    <location>
        <begin position="649"/>
        <end position="717"/>
    </location>
</feature>
<keyword evidence="3 6" id="KW-0812">Transmembrane</keyword>
<feature type="region of interest" description="Disordered" evidence="7">
    <location>
        <begin position="2059"/>
        <end position="2079"/>
    </location>
</feature>
<evidence type="ECO:0000256" key="5">
    <source>
        <dbReference type="ARBA" id="ARBA00023136"/>
    </source>
</evidence>
<accession>A0ABD1F1D0</accession>
<comment type="subcellular location">
    <subcellularLocation>
        <location evidence="1 6">Membrane</location>
        <topology evidence="1 6">Multi-pass membrane protein</topology>
    </subcellularLocation>
</comment>
<feature type="compositionally biased region" description="Low complexity" evidence="7">
    <location>
        <begin position="2066"/>
        <end position="2075"/>
    </location>
</feature>
<feature type="compositionally biased region" description="Polar residues" evidence="7">
    <location>
        <begin position="844"/>
        <end position="857"/>
    </location>
</feature>
<feature type="compositionally biased region" description="Basic and acidic residues" evidence="7">
    <location>
        <begin position="679"/>
        <end position="706"/>
    </location>
</feature>
<dbReference type="Proteomes" id="UP001566132">
    <property type="component" value="Unassembled WGS sequence"/>
</dbReference>
<feature type="compositionally biased region" description="Polar residues" evidence="7">
    <location>
        <begin position="2115"/>
        <end position="2128"/>
    </location>
</feature>
<keyword evidence="5 6" id="KW-0472">Membrane</keyword>
<dbReference type="EMBL" id="JBDJPC010000004">
    <property type="protein sequence ID" value="KAL1506032.1"/>
    <property type="molecule type" value="Genomic_DNA"/>
</dbReference>
<comment type="caution">
    <text evidence="9">The sequence shown here is derived from an EMBL/GenBank/DDBJ whole genome shotgun (WGS) entry which is preliminary data.</text>
</comment>
<feature type="region of interest" description="Disordered" evidence="7">
    <location>
        <begin position="174"/>
        <end position="194"/>
    </location>
</feature>
<feature type="compositionally biased region" description="Polar residues" evidence="7">
    <location>
        <begin position="542"/>
        <end position="551"/>
    </location>
</feature>
<dbReference type="PANTHER" id="PTHR12372">
    <property type="entry name" value="PECANEX"/>
    <property type="match status" value="1"/>
</dbReference>
<feature type="region of interest" description="Disordered" evidence="7">
    <location>
        <begin position="825"/>
        <end position="859"/>
    </location>
</feature>
<feature type="compositionally biased region" description="Basic residues" evidence="7">
    <location>
        <begin position="528"/>
        <end position="539"/>
    </location>
</feature>
<feature type="transmembrane region" description="Helical" evidence="6">
    <location>
        <begin position="1135"/>
        <end position="1160"/>
    </location>
</feature>
<feature type="region of interest" description="Disordered" evidence="7">
    <location>
        <begin position="461"/>
        <end position="498"/>
    </location>
</feature>
<evidence type="ECO:0000256" key="7">
    <source>
        <dbReference type="SAM" id="MobiDB-lite"/>
    </source>
</evidence>
<proteinExistence type="inferred from homology"/>
<dbReference type="InterPro" id="IPR007735">
    <property type="entry name" value="Pecanex_C"/>
</dbReference>
<feature type="region of interest" description="Disordered" evidence="7">
    <location>
        <begin position="2114"/>
        <end position="2143"/>
    </location>
</feature>
<feature type="transmembrane region" description="Helical" evidence="6">
    <location>
        <begin position="1259"/>
        <end position="1281"/>
    </location>
</feature>
<dbReference type="GO" id="GO:0016020">
    <property type="term" value="C:membrane"/>
    <property type="evidence" value="ECO:0007669"/>
    <property type="project" value="UniProtKB-SubCell"/>
</dbReference>
<feature type="domain" description="Pecanex C-terminal" evidence="8">
    <location>
        <begin position="1772"/>
        <end position="1995"/>
    </location>
</feature>
<feature type="region of interest" description="Disordered" evidence="7">
    <location>
        <begin position="876"/>
        <end position="910"/>
    </location>
</feature>
<evidence type="ECO:0000313" key="10">
    <source>
        <dbReference type="Proteomes" id="UP001566132"/>
    </source>
</evidence>
<feature type="transmembrane region" description="Helical" evidence="6">
    <location>
        <begin position="42"/>
        <end position="59"/>
    </location>
</feature>
<evidence type="ECO:0000313" key="9">
    <source>
        <dbReference type="EMBL" id="KAL1506032.1"/>
    </source>
</evidence>
<evidence type="ECO:0000256" key="4">
    <source>
        <dbReference type="ARBA" id="ARBA00022989"/>
    </source>
</evidence>
<feature type="transmembrane region" description="Helical" evidence="6">
    <location>
        <begin position="1101"/>
        <end position="1123"/>
    </location>
</feature>
<evidence type="ECO:0000256" key="2">
    <source>
        <dbReference type="ARBA" id="ARBA00010170"/>
    </source>
</evidence>
<organism evidence="9 10">
    <name type="scientific">Hypothenemus hampei</name>
    <name type="common">Coffee berry borer</name>
    <dbReference type="NCBI Taxonomy" id="57062"/>
    <lineage>
        <taxon>Eukaryota</taxon>
        <taxon>Metazoa</taxon>
        <taxon>Ecdysozoa</taxon>
        <taxon>Arthropoda</taxon>
        <taxon>Hexapoda</taxon>
        <taxon>Insecta</taxon>
        <taxon>Pterygota</taxon>
        <taxon>Neoptera</taxon>
        <taxon>Endopterygota</taxon>
        <taxon>Coleoptera</taxon>
        <taxon>Polyphaga</taxon>
        <taxon>Cucujiformia</taxon>
        <taxon>Curculionidae</taxon>
        <taxon>Scolytinae</taxon>
        <taxon>Hypothenemus</taxon>
    </lineage>
</organism>
<name>A0ABD1F1D0_HYPHA</name>
<feature type="transmembrane region" description="Helical" evidence="6">
    <location>
        <begin position="999"/>
        <end position="1018"/>
    </location>
</feature>
<comment type="similarity">
    <text evidence="2 6">Belongs to the pecanex family.</text>
</comment>
<feature type="transmembrane region" description="Helical" evidence="6">
    <location>
        <begin position="65"/>
        <end position="87"/>
    </location>
</feature>